<dbReference type="PANTHER" id="PTHR43633:SF1">
    <property type="entry name" value="ALCOHOL DEHYDROGENASE YQHD"/>
    <property type="match status" value="1"/>
</dbReference>
<dbReference type="GO" id="GO:0005829">
    <property type="term" value="C:cytosol"/>
    <property type="evidence" value="ECO:0007669"/>
    <property type="project" value="TreeGrafter"/>
</dbReference>
<dbReference type="Gene3D" id="3.40.50.1970">
    <property type="match status" value="1"/>
</dbReference>
<dbReference type="InterPro" id="IPR001670">
    <property type="entry name" value="ADH_Fe/GldA"/>
</dbReference>
<accession>A0A9D1Z9M4</accession>
<dbReference type="InterPro" id="IPR044731">
    <property type="entry name" value="BDH-like"/>
</dbReference>
<dbReference type="PROSITE" id="PS00913">
    <property type="entry name" value="ADH_IRON_1"/>
    <property type="match status" value="1"/>
</dbReference>
<dbReference type="SUPFAM" id="SSF56796">
    <property type="entry name" value="Dehydroquinate synthase-like"/>
    <property type="match status" value="1"/>
</dbReference>
<protein>
    <submittedName>
        <fullName evidence="4">Iron-containing alcohol dehydrogenase</fullName>
    </submittedName>
</protein>
<comment type="caution">
    <text evidence="4">The sequence shown here is derived from an EMBL/GenBank/DDBJ whole genome shotgun (WGS) entry which is preliminary data.</text>
</comment>
<evidence type="ECO:0000313" key="5">
    <source>
        <dbReference type="Proteomes" id="UP000824133"/>
    </source>
</evidence>
<dbReference type="Pfam" id="PF00465">
    <property type="entry name" value="Fe-ADH"/>
    <property type="match status" value="1"/>
</dbReference>
<dbReference type="InterPro" id="IPR018211">
    <property type="entry name" value="ADH_Fe_CS"/>
</dbReference>
<dbReference type="Gene3D" id="1.20.1090.10">
    <property type="entry name" value="Dehydroquinate synthase-like - alpha domain"/>
    <property type="match status" value="1"/>
</dbReference>
<evidence type="ECO:0000259" key="2">
    <source>
        <dbReference type="Pfam" id="PF00465"/>
    </source>
</evidence>
<dbReference type="EMBL" id="DXCP01000026">
    <property type="protein sequence ID" value="HIY79491.1"/>
    <property type="molecule type" value="Genomic_DNA"/>
</dbReference>
<dbReference type="AlphaFoldDB" id="A0A9D1Z9M4"/>
<dbReference type="Proteomes" id="UP000824133">
    <property type="component" value="Unassembled WGS sequence"/>
</dbReference>
<reference evidence="4" key="2">
    <citation type="submission" date="2021-04" db="EMBL/GenBank/DDBJ databases">
        <authorList>
            <person name="Gilroy R."/>
        </authorList>
    </citation>
    <scope>NUCLEOTIDE SEQUENCE</scope>
    <source>
        <strain evidence="4">ChiHjej10B9-743</strain>
    </source>
</reference>
<sequence>MQSFDFSYPTTVHFGEGALARSLPGELEKVGKTVMLAYGGGSIKRNGVYDAVMELLAKAGKDVVEFDGIMPNPTYAKVQEGARLAREKNVDFILAVGGGSVIDCVKIVSVQAWEGRDLWTMEFEDHELPEPGAWIPCGAVVTIFGTGAEMNNGAVITNEATKQKNGMMGSFHSFAVLDPAYTLSAPMRQALSGAFDMLSHSMETYFGAPHDNNLSDLIAEANMRCIIDNTRKMIAAPEDLGPRGELFWASAMAENGILKIGKANAFQAHMIEHQLGAYTDCNHGFGLAVIHPTMYRHMMGGAPEKFARFATEVWGVEAEGKTVDELAAAGIDALEAYIAEIGLPRTLSEMGIEGDGVDEMLRAVADSTIIIPTCPKVLDADEVYEILEACK</sequence>
<keyword evidence="1" id="KW-0560">Oxidoreductase</keyword>
<dbReference type="InterPro" id="IPR056798">
    <property type="entry name" value="ADH_Fe_C"/>
</dbReference>
<evidence type="ECO:0000256" key="1">
    <source>
        <dbReference type="ARBA" id="ARBA00023002"/>
    </source>
</evidence>
<dbReference type="CDD" id="cd08187">
    <property type="entry name" value="BDH"/>
    <property type="match status" value="1"/>
</dbReference>
<name>A0A9D1Z9M4_9ACTN</name>
<dbReference type="GO" id="GO:1990002">
    <property type="term" value="F:methylglyoxal reductase (NADPH) (acetol producing) activity"/>
    <property type="evidence" value="ECO:0007669"/>
    <property type="project" value="TreeGrafter"/>
</dbReference>
<dbReference type="GO" id="GO:0008106">
    <property type="term" value="F:alcohol dehydrogenase (NADP+) activity"/>
    <property type="evidence" value="ECO:0007669"/>
    <property type="project" value="TreeGrafter"/>
</dbReference>
<dbReference type="PANTHER" id="PTHR43633">
    <property type="entry name" value="ALCOHOL DEHYDROGENASE YQHD"/>
    <property type="match status" value="1"/>
</dbReference>
<dbReference type="Pfam" id="PF25137">
    <property type="entry name" value="ADH_Fe_C"/>
    <property type="match status" value="1"/>
</dbReference>
<gene>
    <name evidence="4" type="ORF">IAA42_03545</name>
</gene>
<dbReference type="GO" id="GO:1990362">
    <property type="term" value="F:butanol dehydrogenase (NAD+) activity"/>
    <property type="evidence" value="ECO:0007669"/>
    <property type="project" value="InterPro"/>
</dbReference>
<proteinExistence type="predicted"/>
<feature type="domain" description="Alcohol dehydrogenase iron-type/glycerol dehydrogenase GldA" evidence="2">
    <location>
        <begin position="9"/>
        <end position="179"/>
    </location>
</feature>
<evidence type="ECO:0000313" key="4">
    <source>
        <dbReference type="EMBL" id="HIY79491.1"/>
    </source>
</evidence>
<organism evidence="4 5">
    <name type="scientific">Candidatus Olsenella excrementavium</name>
    <dbReference type="NCBI Taxonomy" id="2838709"/>
    <lineage>
        <taxon>Bacteria</taxon>
        <taxon>Bacillati</taxon>
        <taxon>Actinomycetota</taxon>
        <taxon>Coriobacteriia</taxon>
        <taxon>Coriobacteriales</taxon>
        <taxon>Atopobiaceae</taxon>
        <taxon>Olsenella</taxon>
    </lineage>
</organism>
<reference evidence="4" key="1">
    <citation type="journal article" date="2021" name="PeerJ">
        <title>Extensive microbial diversity within the chicken gut microbiome revealed by metagenomics and culture.</title>
        <authorList>
            <person name="Gilroy R."/>
            <person name="Ravi A."/>
            <person name="Getino M."/>
            <person name="Pursley I."/>
            <person name="Horton D.L."/>
            <person name="Alikhan N.F."/>
            <person name="Baker D."/>
            <person name="Gharbi K."/>
            <person name="Hall N."/>
            <person name="Watson M."/>
            <person name="Adriaenssens E.M."/>
            <person name="Foster-Nyarko E."/>
            <person name="Jarju S."/>
            <person name="Secka A."/>
            <person name="Antonio M."/>
            <person name="Oren A."/>
            <person name="Chaudhuri R.R."/>
            <person name="La Ragione R."/>
            <person name="Hildebrand F."/>
            <person name="Pallen M.J."/>
        </authorList>
    </citation>
    <scope>NUCLEOTIDE SEQUENCE</scope>
    <source>
        <strain evidence="4">ChiHjej10B9-743</strain>
    </source>
</reference>
<feature type="domain" description="Fe-containing alcohol dehydrogenase-like C-terminal" evidence="3">
    <location>
        <begin position="193"/>
        <end position="389"/>
    </location>
</feature>
<evidence type="ECO:0000259" key="3">
    <source>
        <dbReference type="Pfam" id="PF25137"/>
    </source>
</evidence>
<dbReference type="GO" id="GO:0046872">
    <property type="term" value="F:metal ion binding"/>
    <property type="evidence" value="ECO:0007669"/>
    <property type="project" value="InterPro"/>
</dbReference>
<dbReference type="FunFam" id="3.40.50.1970:FF:000003">
    <property type="entry name" value="Alcohol dehydrogenase, iron-containing"/>
    <property type="match status" value="1"/>
</dbReference>